<keyword evidence="2" id="KW-1185">Reference proteome</keyword>
<protein>
    <submittedName>
        <fullName evidence="1">Uncharacterized protein</fullName>
    </submittedName>
</protein>
<accession>A0ABR3VXL9</accession>
<sequence>MDIRSRPLEEWGDLLGGERPRPIDDRLGWTPQEASAVFCAIVANKTIVRYTNDTILAGVKSRQGQEEVEKKNALLRYAWMDTAPGVEEDMDSKGQGDPVFELQTQLYAELMEPEGDWAPALSNGVTFEGIMESQPMLEHFWSRFAAENENGRVIVRRVSDGIMPLENAALAQKSLVHWCSERRSLSETLMTIPNGLVDGGNVSNHVLRWSMSECACVRVLYDPGLEKDGPGHHDLVHIEFSPMFLDTSMIDVKWSHQDMLKYRLVSAVRMGSRDTCDKVMIHDVRGGLSRSLRLIPDDDWQLGQKGFKYMLYYVPIRRTRDSTALAVKIKAEFAAALEGPSIPSELCNICSLPATASTQSTEHED</sequence>
<proteinExistence type="predicted"/>
<dbReference type="EMBL" id="JAWRVE010000232">
    <property type="protein sequence ID" value="KAL1847826.1"/>
    <property type="molecule type" value="Genomic_DNA"/>
</dbReference>
<evidence type="ECO:0000313" key="1">
    <source>
        <dbReference type="EMBL" id="KAL1847826.1"/>
    </source>
</evidence>
<organism evidence="1 2">
    <name type="scientific">Diaporthe australafricana</name>
    <dbReference type="NCBI Taxonomy" id="127596"/>
    <lineage>
        <taxon>Eukaryota</taxon>
        <taxon>Fungi</taxon>
        <taxon>Dikarya</taxon>
        <taxon>Ascomycota</taxon>
        <taxon>Pezizomycotina</taxon>
        <taxon>Sordariomycetes</taxon>
        <taxon>Sordariomycetidae</taxon>
        <taxon>Diaporthales</taxon>
        <taxon>Diaporthaceae</taxon>
        <taxon>Diaporthe</taxon>
    </lineage>
</organism>
<dbReference type="Proteomes" id="UP001583177">
    <property type="component" value="Unassembled WGS sequence"/>
</dbReference>
<evidence type="ECO:0000313" key="2">
    <source>
        <dbReference type="Proteomes" id="UP001583177"/>
    </source>
</evidence>
<gene>
    <name evidence="1" type="ORF">Daus18300_013815</name>
</gene>
<reference evidence="1 2" key="1">
    <citation type="journal article" date="2024" name="IMA Fungus">
        <title>IMA Genome - F19 : A genome assembly and annotation guide to empower mycologists, including annotated draft genome sequences of Ceratocystis pirilliformis, Diaporthe australafricana, Fusarium ophioides, Paecilomyces lecythidis, and Sporothrix stenoceras.</title>
        <authorList>
            <person name="Aylward J."/>
            <person name="Wilson A.M."/>
            <person name="Visagie C.M."/>
            <person name="Spraker J."/>
            <person name="Barnes I."/>
            <person name="Buitendag C."/>
            <person name="Ceriani C."/>
            <person name="Del Mar Angel L."/>
            <person name="du Plessis D."/>
            <person name="Fuchs T."/>
            <person name="Gasser K."/>
            <person name="Kramer D."/>
            <person name="Li W."/>
            <person name="Munsamy K."/>
            <person name="Piso A."/>
            <person name="Price J.L."/>
            <person name="Sonnekus B."/>
            <person name="Thomas C."/>
            <person name="van der Nest A."/>
            <person name="van Dijk A."/>
            <person name="van Heerden A."/>
            <person name="van Vuuren N."/>
            <person name="Yilmaz N."/>
            <person name="Duong T.A."/>
            <person name="van der Merwe N.A."/>
            <person name="Wingfield M.J."/>
            <person name="Wingfield B.D."/>
        </authorList>
    </citation>
    <scope>NUCLEOTIDE SEQUENCE [LARGE SCALE GENOMIC DNA]</scope>
    <source>
        <strain evidence="1 2">CMW 18300</strain>
    </source>
</reference>
<comment type="caution">
    <text evidence="1">The sequence shown here is derived from an EMBL/GenBank/DDBJ whole genome shotgun (WGS) entry which is preliminary data.</text>
</comment>
<name>A0ABR3VXL9_9PEZI</name>